<sequence>MSKVIYPGSFDPVTYGHLNIIERASKIFDEVIIAVFNNNSKEPLFSMEERVELLKKATEEIGDFEIEAFSGLTMDYASQKGADAVIRGLRAVSDFEGEFQMAAMNKELNDEIETVFLMTDASYIFLSSSLVKEVASFSGDIDKFVPQVVKEALIDKLDINNS</sequence>
<comment type="catalytic activity">
    <reaction evidence="8 9">
        <text>(R)-4'-phosphopantetheine + ATP + H(+) = 3'-dephospho-CoA + diphosphate</text>
        <dbReference type="Rhea" id="RHEA:19801"/>
        <dbReference type="ChEBI" id="CHEBI:15378"/>
        <dbReference type="ChEBI" id="CHEBI:30616"/>
        <dbReference type="ChEBI" id="CHEBI:33019"/>
        <dbReference type="ChEBI" id="CHEBI:57328"/>
        <dbReference type="ChEBI" id="CHEBI:61723"/>
        <dbReference type="EC" id="2.7.7.3"/>
    </reaction>
</comment>
<dbReference type="GO" id="GO:0005737">
    <property type="term" value="C:cytoplasm"/>
    <property type="evidence" value="ECO:0007669"/>
    <property type="project" value="UniProtKB-SubCell"/>
</dbReference>
<feature type="binding site" evidence="9">
    <location>
        <position position="9"/>
    </location>
    <ligand>
        <name>substrate</name>
    </ligand>
</feature>
<feature type="binding site" evidence="9">
    <location>
        <position position="87"/>
    </location>
    <ligand>
        <name>substrate</name>
    </ligand>
</feature>
<keyword evidence="4 9" id="KW-0547">Nucleotide-binding</keyword>
<feature type="binding site" evidence="9">
    <location>
        <begin position="9"/>
        <end position="10"/>
    </location>
    <ligand>
        <name>ATP</name>
        <dbReference type="ChEBI" id="CHEBI:30616"/>
    </ligand>
</feature>
<proteinExistence type="inferred from homology"/>
<dbReference type="HAMAP" id="MF_00151">
    <property type="entry name" value="PPAT_bact"/>
    <property type="match status" value="1"/>
</dbReference>
<keyword evidence="3 9" id="KW-0548">Nucleotidyltransferase</keyword>
<feature type="binding site" evidence="9">
    <location>
        <begin position="88"/>
        <end position="90"/>
    </location>
    <ligand>
        <name>ATP</name>
        <dbReference type="ChEBI" id="CHEBI:30616"/>
    </ligand>
</feature>
<evidence type="ECO:0000256" key="5">
    <source>
        <dbReference type="ARBA" id="ARBA00022840"/>
    </source>
</evidence>
<keyword evidence="1 9" id="KW-0963">Cytoplasm</keyword>
<comment type="subunit">
    <text evidence="9">Homohexamer.</text>
</comment>
<dbReference type="NCBIfam" id="TIGR00125">
    <property type="entry name" value="cyt_tran_rel"/>
    <property type="match status" value="1"/>
</dbReference>
<dbReference type="GO" id="GO:0005524">
    <property type="term" value="F:ATP binding"/>
    <property type="evidence" value="ECO:0007669"/>
    <property type="project" value="UniProtKB-KW"/>
</dbReference>
<dbReference type="GO" id="GO:0004595">
    <property type="term" value="F:pantetheine-phosphate adenylyltransferase activity"/>
    <property type="evidence" value="ECO:0007669"/>
    <property type="project" value="UniProtKB-UniRule"/>
</dbReference>
<feature type="binding site" evidence="9">
    <location>
        <position position="73"/>
    </location>
    <ligand>
        <name>substrate</name>
    </ligand>
</feature>
<feature type="binding site" evidence="9">
    <location>
        <begin position="123"/>
        <end position="129"/>
    </location>
    <ligand>
        <name>ATP</name>
        <dbReference type="ChEBI" id="CHEBI:30616"/>
    </ligand>
</feature>
<dbReference type="InterPro" id="IPR014729">
    <property type="entry name" value="Rossmann-like_a/b/a_fold"/>
</dbReference>
<feature type="binding site" evidence="9">
    <location>
        <position position="41"/>
    </location>
    <ligand>
        <name>substrate</name>
    </ligand>
</feature>
<dbReference type="Gene3D" id="3.40.50.620">
    <property type="entry name" value="HUPs"/>
    <property type="match status" value="1"/>
</dbReference>
<dbReference type="Proteomes" id="UP000621436">
    <property type="component" value="Unassembled WGS sequence"/>
</dbReference>
<dbReference type="PRINTS" id="PR01020">
    <property type="entry name" value="LPSBIOSNTHSS"/>
</dbReference>
<comment type="cofactor">
    <cofactor evidence="9">
        <name>Mg(2+)</name>
        <dbReference type="ChEBI" id="CHEBI:18420"/>
    </cofactor>
</comment>
<comment type="caution">
    <text evidence="11">The sequence shown here is derived from an EMBL/GenBank/DDBJ whole genome shotgun (WGS) entry which is preliminary data.</text>
</comment>
<evidence type="ECO:0000256" key="3">
    <source>
        <dbReference type="ARBA" id="ARBA00022695"/>
    </source>
</evidence>
<feature type="site" description="Transition state stabilizer" evidence="9">
    <location>
        <position position="17"/>
    </location>
</feature>
<accession>A0A931ARZ4</accession>
<dbReference type="SUPFAM" id="SSF52374">
    <property type="entry name" value="Nucleotidylyl transferase"/>
    <property type="match status" value="1"/>
</dbReference>
<keyword evidence="7 9" id="KW-0173">Coenzyme A biosynthesis</keyword>
<evidence type="ECO:0000256" key="6">
    <source>
        <dbReference type="ARBA" id="ARBA00022842"/>
    </source>
</evidence>
<dbReference type="EMBL" id="JADPIE010000003">
    <property type="protein sequence ID" value="MBF8436791.1"/>
    <property type="molecule type" value="Genomic_DNA"/>
</dbReference>
<dbReference type="NCBIfam" id="TIGR01510">
    <property type="entry name" value="coaD_prev_kdtB"/>
    <property type="match status" value="1"/>
</dbReference>
<dbReference type="PANTHER" id="PTHR21342:SF1">
    <property type="entry name" value="PHOSPHOPANTETHEINE ADENYLYLTRANSFERASE"/>
    <property type="match status" value="1"/>
</dbReference>
<dbReference type="PANTHER" id="PTHR21342">
    <property type="entry name" value="PHOSPHOPANTETHEINE ADENYLYLTRANSFERASE"/>
    <property type="match status" value="1"/>
</dbReference>
<protein>
    <recommendedName>
        <fullName evidence="9">Phosphopantetheine adenylyltransferase</fullName>
        <ecNumber evidence="9">2.7.7.3</ecNumber>
    </recommendedName>
    <alternativeName>
        <fullName evidence="9">Dephospho-CoA pyrophosphorylase</fullName>
    </alternativeName>
    <alternativeName>
        <fullName evidence="9">Pantetheine-phosphate adenylyltransferase</fullName>
        <shortName evidence="9">PPAT</shortName>
    </alternativeName>
</protein>
<feature type="domain" description="Cytidyltransferase-like" evidence="10">
    <location>
        <begin position="5"/>
        <end position="133"/>
    </location>
</feature>
<dbReference type="AlphaFoldDB" id="A0A931ARZ4"/>
<keyword evidence="6 9" id="KW-0460">Magnesium</keyword>
<evidence type="ECO:0000313" key="11">
    <source>
        <dbReference type="EMBL" id="MBF8436791.1"/>
    </source>
</evidence>
<keyword evidence="2 9" id="KW-0808">Transferase</keyword>
<dbReference type="RefSeq" id="WP_270453703.1">
    <property type="nucleotide sequence ID" value="NZ_JADPIE010000003.1"/>
</dbReference>
<evidence type="ECO:0000259" key="10">
    <source>
        <dbReference type="Pfam" id="PF01467"/>
    </source>
</evidence>
<feature type="binding site" evidence="9">
    <location>
        <position position="17"/>
    </location>
    <ligand>
        <name>ATP</name>
        <dbReference type="ChEBI" id="CHEBI:30616"/>
    </ligand>
</feature>
<evidence type="ECO:0000256" key="9">
    <source>
        <dbReference type="HAMAP-Rule" id="MF_00151"/>
    </source>
</evidence>
<dbReference type="CDD" id="cd02163">
    <property type="entry name" value="PPAT"/>
    <property type="match status" value="1"/>
</dbReference>
<comment type="pathway">
    <text evidence="9">Cofactor biosynthesis; coenzyme A biosynthesis; CoA from (R)-pantothenate: step 4/5.</text>
</comment>
<name>A0A931ARZ4_9FIRM</name>
<dbReference type="InterPro" id="IPR001980">
    <property type="entry name" value="PPAT"/>
</dbReference>
<evidence type="ECO:0000256" key="2">
    <source>
        <dbReference type="ARBA" id="ARBA00022679"/>
    </source>
</evidence>
<dbReference type="Pfam" id="PF01467">
    <property type="entry name" value="CTP_transf_like"/>
    <property type="match status" value="1"/>
</dbReference>
<evidence type="ECO:0000256" key="7">
    <source>
        <dbReference type="ARBA" id="ARBA00022993"/>
    </source>
</evidence>
<feature type="binding site" evidence="9">
    <location>
        <position position="98"/>
    </location>
    <ligand>
        <name>ATP</name>
        <dbReference type="ChEBI" id="CHEBI:30616"/>
    </ligand>
</feature>
<keyword evidence="5 9" id="KW-0067">ATP-binding</keyword>
<reference evidence="11" key="1">
    <citation type="submission" date="2020-11" db="EMBL/GenBank/DDBJ databases">
        <title>Halonatronomonas betainensis gen. nov., sp. nov. a novel haloalkaliphilic representative of the family Halanaerobiacae capable of betaine degradation.</title>
        <authorList>
            <person name="Boltyanskaya Y."/>
            <person name="Kevbrin V."/>
            <person name="Detkova E."/>
            <person name="Grouzdev D.S."/>
            <person name="Koziaeva V."/>
            <person name="Zhilina T."/>
        </authorList>
    </citation>
    <scope>NUCLEOTIDE SEQUENCE</scope>
    <source>
        <strain evidence="11">Z-7014</strain>
    </source>
</reference>
<gene>
    <name evidence="9 11" type="primary">coaD</name>
    <name evidence="11" type="ORF">I0Q91_06870</name>
</gene>
<evidence type="ECO:0000256" key="8">
    <source>
        <dbReference type="ARBA" id="ARBA00029346"/>
    </source>
</evidence>
<keyword evidence="12" id="KW-1185">Reference proteome</keyword>
<comment type="function">
    <text evidence="9">Reversibly transfers an adenylyl group from ATP to 4'-phosphopantetheine, yielding dephospho-CoA (dPCoA) and pyrophosphate.</text>
</comment>
<evidence type="ECO:0000313" key="12">
    <source>
        <dbReference type="Proteomes" id="UP000621436"/>
    </source>
</evidence>
<dbReference type="InterPro" id="IPR004821">
    <property type="entry name" value="Cyt_trans-like"/>
</dbReference>
<dbReference type="GO" id="GO:0015937">
    <property type="term" value="P:coenzyme A biosynthetic process"/>
    <property type="evidence" value="ECO:0007669"/>
    <property type="project" value="UniProtKB-UniRule"/>
</dbReference>
<dbReference type="EC" id="2.7.7.3" evidence="9"/>
<evidence type="ECO:0000256" key="1">
    <source>
        <dbReference type="ARBA" id="ARBA00022490"/>
    </source>
</evidence>
<comment type="subcellular location">
    <subcellularLocation>
        <location evidence="9">Cytoplasm</location>
    </subcellularLocation>
</comment>
<organism evidence="11 12">
    <name type="scientific">Halonatronomonas betaini</name>
    <dbReference type="NCBI Taxonomy" id="2778430"/>
    <lineage>
        <taxon>Bacteria</taxon>
        <taxon>Bacillati</taxon>
        <taxon>Bacillota</taxon>
        <taxon>Clostridia</taxon>
        <taxon>Halanaerobiales</taxon>
        <taxon>Halarsenatibacteraceae</taxon>
        <taxon>Halonatronomonas</taxon>
    </lineage>
</organism>
<comment type="similarity">
    <text evidence="9">Belongs to the bacterial CoaD family.</text>
</comment>
<evidence type="ECO:0000256" key="4">
    <source>
        <dbReference type="ARBA" id="ARBA00022741"/>
    </source>
</evidence>